<dbReference type="OrthoDB" id="3180855at2"/>
<accession>A0A1I6EFX3</accession>
<dbReference type="GO" id="GO:0005829">
    <property type="term" value="C:cytosol"/>
    <property type="evidence" value="ECO:0007669"/>
    <property type="project" value="TreeGrafter"/>
</dbReference>
<evidence type="ECO:0008006" key="3">
    <source>
        <dbReference type="Google" id="ProtNLM"/>
    </source>
</evidence>
<evidence type="ECO:0000313" key="1">
    <source>
        <dbReference type="EMBL" id="SFR16451.1"/>
    </source>
</evidence>
<organism evidence="1 2">
    <name type="scientific">Lentzea waywayandensis</name>
    <dbReference type="NCBI Taxonomy" id="84724"/>
    <lineage>
        <taxon>Bacteria</taxon>
        <taxon>Bacillati</taxon>
        <taxon>Actinomycetota</taxon>
        <taxon>Actinomycetes</taxon>
        <taxon>Pseudonocardiales</taxon>
        <taxon>Pseudonocardiaceae</taxon>
        <taxon>Lentzea</taxon>
    </lineage>
</organism>
<proteinExistence type="predicted"/>
<dbReference type="Proteomes" id="UP000198583">
    <property type="component" value="Unassembled WGS sequence"/>
</dbReference>
<dbReference type="RefSeq" id="WP_093594723.1">
    <property type="nucleotide sequence ID" value="NZ_FOYL01000004.1"/>
</dbReference>
<dbReference type="NCBIfam" id="TIGR00099">
    <property type="entry name" value="Cof-subfamily"/>
    <property type="match status" value="1"/>
</dbReference>
<dbReference type="InterPro" id="IPR006379">
    <property type="entry name" value="HAD-SF_hydro_IIB"/>
</dbReference>
<name>A0A1I6EFX3_9PSEU</name>
<dbReference type="InterPro" id="IPR036412">
    <property type="entry name" value="HAD-like_sf"/>
</dbReference>
<dbReference type="InterPro" id="IPR000150">
    <property type="entry name" value="Cof"/>
</dbReference>
<dbReference type="Pfam" id="PF08282">
    <property type="entry name" value="Hydrolase_3"/>
    <property type="match status" value="1"/>
</dbReference>
<dbReference type="Gene3D" id="3.30.1240.10">
    <property type="match status" value="1"/>
</dbReference>
<dbReference type="AlphaFoldDB" id="A0A1I6EFX3"/>
<dbReference type="SUPFAM" id="SSF56784">
    <property type="entry name" value="HAD-like"/>
    <property type="match status" value="1"/>
</dbReference>
<dbReference type="GO" id="GO:0016791">
    <property type="term" value="F:phosphatase activity"/>
    <property type="evidence" value="ECO:0007669"/>
    <property type="project" value="TreeGrafter"/>
</dbReference>
<dbReference type="GO" id="GO:0000287">
    <property type="term" value="F:magnesium ion binding"/>
    <property type="evidence" value="ECO:0007669"/>
    <property type="project" value="TreeGrafter"/>
</dbReference>
<dbReference type="SFLD" id="SFLDG01140">
    <property type="entry name" value="C2.B:_Phosphomannomutase_and_P"/>
    <property type="match status" value="1"/>
</dbReference>
<reference evidence="2" key="1">
    <citation type="submission" date="2016-10" db="EMBL/GenBank/DDBJ databases">
        <authorList>
            <person name="Varghese N."/>
            <person name="Submissions S."/>
        </authorList>
    </citation>
    <scope>NUCLEOTIDE SEQUENCE [LARGE SCALE GENOMIC DNA]</scope>
    <source>
        <strain evidence="2">DSM 44232</strain>
    </source>
</reference>
<gene>
    <name evidence="1" type="ORF">SAMN04488564_104380</name>
</gene>
<dbReference type="STRING" id="84724.SAMN04488564_104380"/>
<dbReference type="PANTHER" id="PTHR10000">
    <property type="entry name" value="PHOSPHOSERINE PHOSPHATASE"/>
    <property type="match status" value="1"/>
</dbReference>
<dbReference type="InterPro" id="IPR023214">
    <property type="entry name" value="HAD_sf"/>
</dbReference>
<keyword evidence="2" id="KW-1185">Reference proteome</keyword>
<sequence length="267" mass="28113">MEKPALVASDVDGTILGTNEQVSEYTTRAVGRVLADGTPFVLVSGRPPRWIPRIANAVGATGYAVCANGAVLYDVGADRVIWQRGISPVRLNDLGKALTTALPGSAVAAERVGARASDIESFVAEEAYRHAWPDGHDVAPRAEVLGHTAVKLLVRHVGMTSAEMEAAATAVLGDEFAVTYSTNAGLIEVSERNVTKATGLADVAERLGVAAENVIAFGDMPNDIPLLRWVGHGVAMANAHHELLAVADEVTGTNDQDGVAQVLERWF</sequence>
<dbReference type="EMBL" id="FOYL01000004">
    <property type="protein sequence ID" value="SFR16451.1"/>
    <property type="molecule type" value="Genomic_DNA"/>
</dbReference>
<evidence type="ECO:0000313" key="2">
    <source>
        <dbReference type="Proteomes" id="UP000198583"/>
    </source>
</evidence>
<dbReference type="Gene3D" id="3.40.50.1000">
    <property type="entry name" value="HAD superfamily/HAD-like"/>
    <property type="match status" value="1"/>
</dbReference>
<dbReference type="NCBIfam" id="TIGR01484">
    <property type="entry name" value="HAD-SF-IIB"/>
    <property type="match status" value="1"/>
</dbReference>
<dbReference type="PANTHER" id="PTHR10000:SF8">
    <property type="entry name" value="HAD SUPERFAMILY HYDROLASE-LIKE, TYPE 3"/>
    <property type="match status" value="1"/>
</dbReference>
<dbReference type="SFLD" id="SFLDS00003">
    <property type="entry name" value="Haloacid_Dehalogenase"/>
    <property type="match status" value="1"/>
</dbReference>
<protein>
    <recommendedName>
        <fullName evidence="3">Cof subfamily of IIB subfamily of haloacid dehalogenase superfamily/HAD-superfamily hydrolase, subfamily IIB</fullName>
    </recommendedName>
</protein>